<protein>
    <submittedName>
        <fullName evidence="2">Glyoxalase</fullName>
    </submittedName>
</protein>
<dbReference type="Gene3D" id="3.10.180.10">
    <property type="entry name" value="2,3-Dihydroxybiphenyl 1,2-Dioxygenase, domain 1"/>
    <property type="match status" value="1"/>
</dbReference>
<dbReference type="Pfam" id="PF00903">
    <property type="entry name" value="Glyoxalase"/>
    <property type="match status" value="1"/>
</dbReference>
<dbReference type="SUPFAM" id="SSF54593">
    <property type="entry name" value="Glyoxalase/Bleomycin resistance protein/Dihydroxybiphenyl dioxygenase"/>
    <property type="match status" value="1"/>
</dbReference>
<dbReference type="RefSeq" id="WP_134561809.1">
    <property type="nucleotide sequence ID" value="NZ_SOFS01000026.1"/>
</dbReference>
<evidence type="ECO:0000313" key="2">
    <source>
        <dbReference type="EMBL" id="TFC19122.1"/>
    </source>
</evidence>
<dbReference type="Proteomes" id="UP000297604">
    <property type="component" value="Unassembled WGS sequence"/>
</dbReference>
<dbReference type="EMBL" id="SOFS01000026">
    <property type="protein sequence ID" value="TFC19122.1"/>
    <property type="molecule type" value="Genomic_DNA"/>
</dbReference>
<dbReference type="InterPro" id="IPR037523">
    <property type="entry name" value="VOC_core"/>
</dbReference>
<dbReference type="PROSITE" id="PS51819">
    <property type="entry name" value="VOC"/>
    <property type="match status" value="1"/>
</dbReference>
<sequence>MGNPVVHFELIGPDPARLREFYSALFGWDAPAGAPVAPAISASAEYSFITPEPGWAPAAGGIGGGEGFAPHSIFYVGVASVSDTLAAAQQLGGTVALGPQRNEGGDITIGHLRDPAGNLIGVAGPA</sequence>
<organism evidence="2 3">
    <name type="scientific">Cryobacterium glucosi</name>
    <dbReference type="NCBI Taxonomy" id="1259175"/>
    <lineage>
        <taxon>Bacteria</taxon>
        <taxon>Bacillati</taxon>
        <taxon>Actinomycetota</taxon>
        <taxon>Actinomycetes</taxon>
        <taxon>Micrococcales</taxon>
        <taxon>Microbacteriaceae</taxon>
        <taxon>Cryobacterium</taxon>
    </lineage>
</organism>
<accession>A0ABY2IMM3</accession>
<dbReference type="InterPro" id="IPR029068">
    <property type="entry name" value="Glyas_Bleomycin-R_OHBP_Dase"/>
</dbReference>
<keyword evidence="3" id="KW-1185">Reference proteome</keyword>
<name>A0ABY2IMM3_9MICO</name>
<evidence type="ECO:0000313" key="3">
    <source>
        <dbReference type="Proteomes" id="UP000297604"/>
    </source>
</evidence>
<gene>
    <name evidence="2" type="ORF">E3O46_12775</name>
</gene>
<dbReference type="InterPro" id="IPR004360">
    <property type="entry name" value="Glyas_Fos-R_dOase_dom"/>
</dbReference>
<feature type="domain" description="VOC" evidence="1">
    <location>
        <begin position="4"/>
        <end position="125"/>
    </location>
</feature>
<proteinExistence type="predicted"/>
<comment type="caution">
    <text evidence="2">The sequence shown here is derived from an EMBL/GenBank/DDBJ whole genome shotgun (WGS) entry which is preliminary data.</text>
</comment>
<reference evidence="2 3" key="1">
    <citation type="submission" date="2019-03" db="EMBL/GenBank/DDBJ databases">
        <title>Genomics of glacier-inhabiting Cryobacterium strains.</title>
        <authorList>
            <person name="Liu Q."/>
            <person name="Xin Y.-H."/>
        </authorList>
    </citation>
    <scope>NUCLEOTIDE SEQUENCE [LARGE SCALE GENOMIC DNA]</scope>
    <source>
        <strain evidence="2 3">MDB1-5</strain>
    </source>
</reference>
<evidence type="ECO:0000259" key="1">
    <source>
        <dbReference type="PROSITE" id="PS51819"/>
    </source>
</evidence>